<dbReference type="eggNOG" id="ENOG5032ZXK">
    <property type="taxonomic scope" value="Bacteria"/>
</dbReference>
<gene>
    <name evidence="3" type="ORF">J057_04791</name>
</gene>
<feature type="region of interest" description="Disordered" evidence="1">
    <location>
        <begin position="25"/>
        <end position="50"/>
    </location>
</feature>
<comment type="caution">
    <text evidence="3">The sequence shown here is derived from an EMBL/GenBank/DDBJ whole genome shotgun (WGS) entry which is preliminary data.</text>
</comment>
<dbReference type="Pfam" id="PF11191">
    <property type="entry name" value="DUF2782"/>
    <property type="match status" value="1"/>
</dbReference>
<dbReference type="STRING" id="626887.J057_04791"/>
<dbReference type="OrthoDB" id="5296182at2"/>
<reference evidence="3 4" key="1">
    <citation type="journal article" date="2013" name="Genome Announc.">
        <title>Genome Sequence of the Polycyclic Aromatic Hydrocarbon-Degrading Bacterium Strain Marinobacter nanhaiticus D15-8WT.</title>
        <authorList>
            <person name="Cui Z."/>
            <person name="Gao W."/>
            <person name="Li Q."/>
            <person name="Xu G."/>
            <person name="Zheng L."/>
        </authorList>
    </citation>
    <scope>NUCLEOTIDE SEQUENCE [LARGE SCALE GENOMIC DNA]</scope>
    <source>
        <strain evidence="3 4">D15-8W</strain>
    </source>
</reference>
<dbReference type="RefSeq" id="WP_004578936.1">
    <property type="nucleotide sequence ID" value="NZ_AP028878.1"/>
</dbReference>
<dbReference type="Proteomes" id="UP000013165">
    <property type="component" value="Unassembled WGS sequence"/>
</dbReference>
<feature type="signal peptide" evidence="2">
    <location>
        <begin position="1"/>
        <end position="22"/>
    </location>
</feature>
<organism evidence="3 4">
    <name type="scientific">Marinobacter nanhaiticus D15-8W</name>
    <dbReference type="NCBI Taxonomy" id="626887"/>
    <lineage>
        <taxon>Bacteria</taxon>
        <taxon>Pseudomonadati</taxon>
        <taxon>Pseudomonadota</taxon>
        <taxon>Gammaproteobacteria</taxon>
        <taxon>Pseudomonadales</taxon>
        <taxon>Marinobacteraceae</taxon>
        <taxon>Marinobacter</taxon>
    </lineage>
</organism>
<dbReference type="AlphaFoldDB" id="N6W3F5"/>
<evidence type="ECO:0000256" key="2">
    <source>
        <dbReference type="SAM" id="SignalP"/>
    </source>
</evidence>
<protein>
    <submittedName>
        <fullName evidence="3">DUF2782 domain-containing protein</fullName>
    </submittedName>
</protein>
<accession>N6W3F5</accession>
<proteinExistence type="predicted"/>
<sequence length="110" mass="12258">MKRSIALLTALAASAFPVASFAEEAQPQDAQPVNPPVRASEYQPTPGEPQVVIRPGEDATYYEYRVNGELREIRVKPKVGPVYYLVPVDGGFIRQDGSQLVVPKWVLFEW</sequence>
<evidence type="ECO:0000313" key="4">
    <source>
        <dbReference type="Proteomes" id="UP000013165"/>
    </source>
</evidence>
<keyword evidence="2" id="KW-0732">Signal</keyword>
<dbReference type="InterPro" id="IPR021357">
    <property type="entry name" value="DUF2782"/>
</dbReference>
<dbReference type="PATRIC" id="fig|626887.3.peg.943"/>
<keyword evidence="4" id="KW-1185">Reference proteome</keyword>
<dbReference type="EMBL" id="APLQ01000011">
    <property type="protein sequence ID" value="ENO14639.1"/>
    <property type="molecule type" value="Genomic_DNA"/>
</dbReference>
<evidence type="ECO:0000256" key="1">
    <source>
        <dbReference type="SAM" id="MobiDB-lite"/>
    </source>
</evidence>
<dbReference type="HOGENOM" id="CLU_145353_0_0_6"/>
<evidence type="ECO:0000313" key="3">
    <source>
        <dbReference type="EMBL" id="ENO14639.1"/>
    </source>
</evidence>
<dbReference type="Gene3D" id="2.20.130.30">
    <property type="entry name" value="Protein of unknown function DUF2782"/>
    <property type="match status" value="1"/>
</dbReference>
<name>N6W3F5_9GAMM</name>
<feature type="chain" id="PRO_5004126855" evidence="2">
    <location>
        <begin position="23"/>
        <end position="110"/>
    </location>
</feature>